<sequence length="236" mass="27442">MAGQVPPLVMSNTKDDLLKALKMAPETYTMMAKEADNVYRWLTQGGYHLKDNCSRRPPYDWSDIREKSKNEAYERIAQSGDAHTSYYWNLAAPTEDCSNWIARWFLYHKFRYRDGRNRNSAKDDGSKSSRSKGSSSRPTRTSGHQSSRHPRTEQSSVTQANGAYYEPQNSYYTTSANTYQQQYYTQQASSPANYSSYGNNYAYDHRGRYDQEFKEEDDQSPKTYYDPVRDADSTRR</sequence>
<dbReference type="OrthoDB" id="4502478at2759"/>
<comment type="caution">
    <text evidence="2">The sequence shown here is derived from an EMBL/GenBank/DDBJ whole genome shotgun (WGS) entry which is preliminary data.</text>
</comment>
<keyword evidence="3" id="KW-1185">Reference proteome</keyword>
<accession>A0A9N9QBE4</accession>
<feature type="compositionally biased region" description="Basic and acidic residues" evidence="1">
    <location>
        <begin position="203"/>
        <end position="212"/>
    </location>
</feature>
<feature type="compositionally biased region" description="Basic and acidic residues" evidence="1">
    <location>
        <begin position="116"/>
        <end position="127"/>
    </location>
</feature>
<gene>
    <name evidence="2" type="ORF">HYALB_00009619</name>
</gene>
<dbReference type="EMBL" id="CAJVRM010000474">
    <property type="protein sequence ID" value="CAG8981407.1"/>
    <property type="molecule type" value="Genomic_DNA"/>
</dbReference>
<organism evidence="2 3">
    <name type="scientific">Hymenoscyphus albidus</name>
    <dbReference type="NCBI Taxonomy" id="595503"/>
    <lineage>
        <taxon>Eukaryota</taxon>
        <taxon>Fungi</taxon>
        <taxon>Dikarya</taxon>
        <taxon>Ascomycota</taxon>
        <taxon>Pezizomycotina</taxon>
        <taxon>Leotiomycetes</taxon>
        <taxon>Helotiales</taxon>
        <taxon>Helotiaceae</taxon>
        <taxon>Hymenoscyphus</taxon>
    </lineage>
</organism>
<feature type="compositionally biased region" description="Low complexity" evidence="1">
    <location>
        <begin position="187"/>
        <end position="202"/>
    </location>
</feature>
<feature type="region of interest" description="Disordered" evidence="1">
    <location>
        <begin position="116"/>
        <end position="163"/>
    </location>
</feature>
<reference evidence="2" key="1">
    <citation type="submission" date="2021-07" db="EMBL/GenBank/DDBJ databases">
        <authorList>
            <person name="Durling M."/>
        </authorList>
    </citation>
    <scope>NUCLEOTIDE SEQUENCE</scope>
</reference>
<name>A0A9N9QBE4_9HELO</name>
<dbReference type="Proteomes" id="UP000701801">
    <property type="component" value="Unassembled WGS sequence"/>
</dbReference>
<proteinExistence type="predicted"/>
<protein>
    <submittedName>
        <fullName evidence="2">Uncharacterized protein</fullName>
    </submittedName>
</protein>
<dbReference type="AlphaFoldDB" id="A0A9N9QBE4"/>
<evidence type="ECO:0000313" key="3">
    <source>
        <dbReference type="Proteomes" id="UP000701801"/>
    </source>
</evidence>
<feature type="region of interest" description="Disordered" evidence="1">
    <location>
        <begin position="187"/>
        <end position="236"/>
    </location>
</feature>
<feature type="compositionally biased region" description="Low complexity" evidence="1">
    <location>
        <begin position="131"/>
        <end position="143"/>
    </location>
</feature>
<evidence type="ECO:0000313" key="2">
    <source>
        <dbReference type="EMBL" id="CAG8981407.1"/>
    </source>
</evidence>
<feature type="compositionally biased region" description="Basic and acidic residues" evidence="1">
    <location>
        <begin position="227"/>
        <end position="236"/>
    </location>
</feature>
<evidence type="ECO:0000256" key="1">
    <source>
        <dbReference type="SAM" id="MobiDB-lite"/>
    </source>
</evidence>